<dbReference type="PANTHER" id="PTHR11157:SF164">
    <property type="entry name" value="ELONGATION OF VERY LONG CHAIN FATTY ACIDS PROTEIN"/>
    <property type="match status" value="1"/>
</dbReference>
<evidence type="ECO:0000256" key="1">
    <source>
        <dbReference type="ARBA" id="ARBA00004141"/>
    </source>
</evidence>
<dbReference type="Proteomes" id="UP001107558">
    <property type="component" value="Chromosome 4"/>
</dbReference>
<evidence type="ECO:0000256" key="2">
    <source>
        <dbReference type="ARBA" id="ARBA00022516"/>
    </source>
</evidence>
<keyword evidence="3 10" id="KW-0808">Transferase</keyword>
<comment type="catalytic activity">
    <reaction evidence="10">
        <text>a very-long-chain acyl-CoA + malonyl-CoA + H(+) = a very-long-chain 3-oxoacyl-CoA + CO2 + CoA</text>
        <dbReference type="Rhea" id="RHEA:32727"/>
        <dbReference type="ChEBI" id="CHEBI:15378"/>
        <dbReference type="ChEBI" id="CHEBI:16526"/>
        <dbReference type="ChEBI" id="CHEBI:57287"/>
        <dbReference type="ChEBI" id="CHEBI:57384"/>
        <dbReference type="ChEBI" id="CHEBI:90725"/>
        <dbReference type="ChEBI" id="CHEBI:90736"/>
        <dbReference type="EC" id="2.3.1.199"/>
    </reaction>
</comment>
<keyword evidence="2 10" id="KW-0444">Lipid biosynthesis</keyword>
<organism evidence="11 12">
    <name type="scientific">Polypedilum vanderplanki</name>
    <name type="common">Sleeping chironomid midge</name>
    <dbReference type="NCBI Taxonomy" id="319348"/>
    <lineage>
        <taxon>Eukaryota</taxon>
        <taxon>Metazoa</taxon>
        <taxon>Ecdysozoa</taxon>
        <taxon>Arthropoda</taxon>
        <taxon>Hexapoda</taxon>
        <taxon>Insecta</taxon>
        <taxon>Pterygota</taxon>
        <taxon>Neoptera</taxon>
        <taxon>Endopterygota</taxon>
        <taxon>Diptera</taxon>
        <taxon>Nematocera</taxon>
        <taxon>Chironomoidea</taxon>
        <taxon>Chironomidae</taxon>
        <taxon>Chironominae</taxon>
        <taxon>Polypedilum</taxon>
        <taxon>Polypedilum</taxon>
    </lineage>
</organism>
<feature type="transmembrane region" description="Helical" evidence="10">
    <location>
        <begin position="67"/>
        <end position="87"/>
    </location>
</feature>
<feature type="transmembrane region" description="Helical" evidence="10">
    <location>
        <begin position="177"/>
        <end position="196"/>
    </location>
</feature>
<dbReference type="GO" id="GO:0019367">
    <property type="term" value="P:fatty acid elongation, saturated fatty acid"/>
    <property type="evidence" value="ECO:0007669"/>
    <property type="project" value="TreeGrafter"/>
</dbReference>
<evidence type="ECO:0000313" key="11">
    <source>
        <dbReference type="EMBL" id="KAG5668584.1"/>
    </source>
</evidence>
<evidence type="ECO:0000256" key="7">
    <source>
        <dbReference type="ARBA" id="ARBA00023098"/>
    </source>
</evidence>
<dbReference type="GO" id="GO:0042761">
    <property type="term" value="P:very long-chain fatty acid biosynthetic process"/>
    <property type="evidence" value="ECO:0007669"/>
    <property type="project" value="TreeGrafter"/>
</dbReference>
<name>A0A9J6BG14_POLVA</name>
<dbReference type="PANTHER" id="PTHR11157">
    <property type="entry name" value="FATTY ACID ACYL TRANSFERASE-RELATED"/>
    <property type="match status" value="1"/>
</dbReference>
<dbReference type="EC" id="2.3.1.199" evidence="10"/>
<feature type="transmembrane region" description="Helical" evidence="10">
    <location>
        <begin position="238"/>
        <end position="259"/>
    </location>
</feature>
<dbReference type="InterPro" id="IPR002076">
    <property type="entry name" value="ELO_fam"/>
</dbReference>
<proteinExistence type="inferred from homology"/>
<dbReference type="GO" id="GO:0030148">
    <property type="term" value="P:sphingolipid biosynthetic process"/>
    <property type="evidence" value="ECO:0007669"/>
    <property type="project" value="TreeGrafter"/>
</dbReference>
<reference evidence="11" key="1">
    <citation type="submission" date="2021-03" db="EMBL/GenBank/DDBJ databases">
        <title>Chromosome level genome of the anhydrobiotic midge Polypedilum vanderplanki.</title>
        <authorList>
            <person name="Yoshida Y."/>
            <person name="Kikawada T."/>
            <person name="Gusev O."/>
        </authorList>
    </citation>
    <scope>NUCLEOTIDE SEQUENCE</scope>
    <source>
        <strain evidence="11">NIAS01</strain>
        <tissue evidence="11">Whole body or cell culture</tissue>
    </source>
</reference>
<feature type="transmembrane region" description="Helical" evidence="10">
    <location>
        <begin position="34"/>
        <end position="55"/>
    </location>
</feature>
<evidence type="ECO:0000256" key="4">
    <source>
        <dbReference type="ARBA" id="ARBA00022692"/>
    </source>
</evidence>
<keyword evidence="9 10" id="KW-0275">Fatty acid biosynthesis</keyword>
<accession>A0A9J6BG14</accession>
<feature type="transmembrane region" description="Helical" evidence="10">
    <location>
        <begin position="212"/>
        <end position="232"/>
    </location>
</feature>
<keyword evidence="7 10" id="KW-0443">Lipid metabolism</keyword>
<evidence type="ECO:0000256" key="5">
    <source>
        <dbReference type="ARBA" id="ARBA00022832"/>
    </source>
</evidence>
<evidence type="ECO:0000256" key="3">
    <source>
        <dbReference type="ARBA" id="ARBA00022679"/>
    </source>
</evidence>
<comment type="caution">
    <text evidence="11">The sequence shown here is derived from an EMBL/GenBank/DDBJ whole genome shotgun (WGS) entry which is preliminary data.</text>
</comment>
<keyword evidence="4 10" id="KW-0812">Transmembrane</keyword>
<sequence>MNSTTAMDLSNILSLDWKGKYFYVDLFPLMGSPYPMLLIFISYLIFVLFIGPMWMKNRPPYNLLEVLRLYNAFQVCACTFIVVRAHLVHHYSFFTFSKCVLSPKPVGPNDVLSVTQIAFHIDTYLFMHLRLLELIETIFFVLRKKFNQVSALHMYHHISTITLCWIFLKYRGGRMEIFIAVLNSYVHIIMYAYYFVSSFKRYRIITDKIKPFITIMQIVQLNFILVQCVAILLCEESFINYILVGNFVINIVLFTHFFVKAYMCKRKIRVPVDSNGNIEGFKKNAILNVHGIKSEC</sequence>
<comment type="similarity">
    <text evidence="10">Belongs to the ELO family.</text>
</comment>
<keyword evidence="6 10" id="KW-1133">Transmembrane helix</keyword>
<keyword evidence="12" id="KW-1185">Reference proteome</keyword>
<evidence type="ECO:0000256" key="10">
    <source>
        <dbReference type="RuleBase" id="RU361115"/>
    </source>
</evidence>
<dbReference type="GO" id="GO:0005789">
    <property type="term" value="C:endoplasmic reticulum membrane"/>
    <property type="evidence" value="ECO:0007669"/>
    <property type="project" value="TreeGrafter"/>
</dbReference>
<dbReference type="GO" id="GO:0034626">
    <property type="term" value="P:fatty acid elongation, polyunsaturated fatty acid"/>
    <property type="evidence" value="ECO:0007669"/>
    <property type="project" value="TreeGrafter"/>
</dbReference>
<dbReference type="GO" id="GO:0009922">
    <property type="term" value="F:fatty acid elongase activity"/>
    <property type="evidence" value="ECO:0007669"/>
    <property type="project" value="UniProtKB-EC"/>
</dbReference>
<comment type="subcellular location">
    <subcellularLocation>
        <location evidence="1">Membrane</location>
        <topology evidence="1">Multi-pass membrane protein</topology>
    </subcellularLocation>
</comment>
<evidence type="ECO:0000256" key="6">
    <source>
        <dbReference type="ARBA" id="ARBA00022989"/>
    </source>
</evidence>
<dbReference type="EMBL" id="JADBJN010000004">
    <property type="protein sequence ID" value="KAG5668584.1"/>
    <property type="molecule type" value="Genomic_DNA"/>
</dbReference>
<evidence type="ECO:0000313" key="12">
    <source>
        <dbReference type="Proteomes" id="UP001107558"/>
    </source>
</evidence>
<evidence type="ECO:0000256" key="8">
    <source>
        <dbReference type="ARBA" id="ARBA00023136"/>
    </source>
</evidence>
<keyword evidence="5 10" id="KW-0276">Fatty acid metabolism</keyword>
<keyword evidence="8 10" id="KW-0472">Membrane</keyword>
<gene>
    <name evidence="11" type="ORF">PVAND_016520</name>
</gene>
<protein>
    <recommendedName>
        <fullName evidence="10">Elongation of very long chain fatty acids protein</fullName>
        <ecNumber evidence="10">2.3.1.199</ecNumber>
    </recommendedName>
    <alternativeName>
        <fullName evidence="10">Very-long-chain 3-oxoacyl-CoA synthase</fullName>
    </alternativeName>
</protein>
<dbReference type="Pfam" id="PF01151">
    <property type="entry name" value="ELO"/>
    <property type="match status" value="1"/>
</dbReference>
<evidence type="ECO:0000256" key="9">
    <source>
        <dbReference type="ARBA" id="ARBA00023160"/>
    </source>
</evidence>
<dbReference type="OrthoDB" id="434092at2759"/>
<dbReference type="AlphaFoldDB" id="A0A9J6BG14"/>
<dbReference type="GO" id="GO:0034625">
    <property type="term" value="P:fatty acid elongation, monounsaturated fatty acid"/>
    <property type="evidence" value="ECO:0007669"/>
    <property type="project" value="TreeGrafter"/>
</dbReference>